<dbReference type="InterPro" id="IPR000847">
    <property type="entry name" value="LysR_HTH_N"/>
</dbReference>
<dbReference type="EMBL" id="FTNT01000004">
    <property type="protein sequence ID" value="SIR93218.1"/>
    <property type="molecule type" value="Genomic_DNA"/>
</dbReference>
<dbReference type="PROSITE" id="PS50931">
    <property type="entry name" value="HTH_LYSR"/>
    <property type="match status" value="1"/>
</dbReference>
<proteinExistence type="inferred from homology"/>
<dbReference type="PANTHER" id="PTHR30346:SF28">
    <property type="entry name" value="HTH-TYPE TRANSCRIPTIONAL REGULATOR CYNR"/>
    <property type="match status" value="1"/>
</dbReference>
<dbReference type="Gene3D" id="1.10.10.10">
    <property type="entry name" value="Winged helix-like DNA-binding domain superfamily/Winged helix DNA-binding domain"/>
    <property type="match status" value="1"/>
</dbReference>
<evidence type="ECO:0000256" key="4">
    <source>
        <dbReference type="ARBA" id="ARBA00023159"/>
    </source>
</evidence>
<protein>
    <submittedName>
        <fullName evidence="7">DNA-binding transcriptional regulator, LysR family</fullName>
    </submittedName>
</protein>
<evidence type="ECO:0000256" key="2">
    <source>
        <dbReference type="ARBA" id="ARBA00023015"/>
    </source>
</evidence>
<comment type="similarity">
    <text evidence="1">Belongs to the LysR transcriptional regulatory family.</text>
</comment>
<keyword evidence="2" id="KW-0805">Transcription regulation</keyword>
<feature type="domain" description="HTH lysR-type" evidence="6">
    <location>
        <begin position="11"/>
        <end position="65"/>
    </location>
</feature>
<dbReference type="SUPFAM" id="SSF46785">
    <property type="entry name" value="Winged helix' DNA-binding domain"/>
    <property type="match status" value="1"/>
</dbReference>
<keyword evidence="8" id="KW-1185">Reference proteome</keyword>
<dbReference type="Pfam" id="PF03466">
    <property type="entry name" value="LysR_substrate"/>
    <property type="match status" value="1"/>
</dbReference>
<dbReference type="GO" id="GO:0032993">
    <property type="term" value="C:protein-DNA complex"/>
    <property type="evidence" value="ECO:0007669"/>
    <property type="project" value="TreeGrafter"/>
</dbReference>
<dbReference type="Proteomes" id="UP000186218">
    <property type="component" value="Unassembled WGS sequence"/>
</dbReference>
<keyword evidence="3 7" id="KW-0238">DNA-binding</keyword>
<dbReference type="RefSeq" id="WP_076478428.1">
    <property type="nucleotide sequence ID" value="NZ_FTNT01000004.1"/>
</dbReference>
<sequence>MDQWTVRLAPQLRALVALDANDGHMTRAAAELRIPQSSMSRRITALQAALRIPLLVHDGRTVRLTREAHRLATRIRVSLDEIDHVVAEVTGDADPDHGTVRFGFPLTMGSGVVPDLLADFRWRHPGIRVLLKQANGSELCADLLAGDLDLAVVIPAPDRIRHSRIGDQKIFAVLPIDHRLSGAGVISLSDLAGEMFIANPSSYHLRRVTESWCREAGYTPDIGIEVTEFATIRELVGRGLGVALLPHDERAPDDTIEVTLVGGDYTRSIALASGVVTPAPPALRLREYLRAHLTPPT</sequence>
<dbReference type="GO" id="GO:0003677">
    <property type="term" value="F:DNA binding"/>
    <property type="evidence" value="ECO:0007669"/>
    <property type="project" value="UniProtKB-KW"/>
</dbReference>
<dbReference type="InterPro" id="IPR005119">
    <property type="entry name" value="LysR_subst-bd"/>
</dbReference>
<organism evidence="7 8">
    <name type="scientific">Williamsia sterculiae</name>
    <dbReference type="NCBI Taxonomy" id="1344003"/>
    <lineage>
        <taxon>Bacteria</taxon>
        <taxon>Bacillati</taxon>
        <taxon>Actinomycetota</taxon>
        <taxon>Actinomycetes</taxon>
        <taxon>Mycobacteriales</taxon>
        <taxon>Nocardiaceae</taxon>
        <taxon>Williamsia</taxon>
    </lineage>
</organism>
<dbReference type="OrthoDB" id="9803735at2"/>
<dbReference type="Gene3D" id="3.40.190.10">
    <property type="entry name" value="Periplasmic binding protein-like II"/>
    <property type="match status" value="2"/>
</dbReference>
<dbReference type="GO" id="GO:0003700">
    <property type="term" value="F:DNA-binding transcription factor activity"/>
    <property type="evidence" value="ECO:0007669"/>
    <property type="project" value="InterPro"/>
</dbReference>
<evidence type="ECO:0000256" key="1">
    <source>
        <dbReference type="ARBA" id="ARBA00009437"/>
    </source>
</evidence>
<keyword evidence="4" id="KW-0010">Activator</keyword>
<dbReference type="STRING" id="1344003.SAMN05445060_1653"/>
<dbReference type="SUPFAM" id="SSF53850">
    <property type="entry name" value="Periplasmic binding protein-like II"/>
    <property type="match status" value="1"/>
</dbReference>
<keyword evidence="5" id="KW-0804">Transcription</keyword>
<evidence type="ECO:0000313" key="7">
    <source>
        <dbReference type="EMBL" id="SIR93218.1"/>
    </source>
</evidence>
<evidence type="ECO:0000313" key="8">
    <source>
        <dbReference type="Proteomes" id="UP000186218"/>
    </source>
</evidence>
<name>A0A1N7EYP8_9NOCA</name>
<dbReference type="AlphaFoldDB" id="A0A1N7EYP8"/>
<evidence type="ECO:0000259" key="6">
    <source>
        <dbReference type="PROSITE" id="PS50931"/>
    </source>
</evidence>
<evidence type="ECO:0000256" key="5">
    <source>
        <dbReference type="ARBA" id="ARBA00023163"/>
    </source>
</evidence>
<gene>
    <name evidence="7" type="ORF">SAMN05445060_1653</name>
</gene>
<dbReference type="PANTHER" id="PTHR30346">
    <property type="entry name" value="TRANSCRIPTIONAL DUAL REGULATOR HCAR-RELATED"/>
    <property type="match status" value="1"/>
</dbReference>
<dbReference type="InterPro" id="IPR036390">
    <property type="entry name" value="WH_DNA-bd_sf"/>
</dbReference>
<evidence type="ECO:0000256" key="3">
    <source>
        <dbReference type="ARBA" id="ARBA00023125"/>
    </source>
</evidence>
<dbReference type="Pfam" id="PF00126">
    <property type="entry name" value="HTH_1"/>
    <property type="match status" value="1"/>
</dbReference>
<reference evidence="7 8" key="1">
    <citation type="submission" date="2017-01" db="EMBL/GenBank/DDBJ databases">
        <authorList>
            <person name="Mah S.A."/>
            <person name="Swanson W.J."/>
            <person name="Moy G.W."/>
            <person name="Vacquier V.D."/>
        </authorList>
    </citation>
    <scope>NUCLEOTIDE SEQUENCE [LARGE SCALE GENOMIC DNA]</scope>
    <source>
        <strain evidence="7 8">CPCC 203464</strain>
    </source>
</reference>
<accession>A0A1N7EYP8</accession>
<dbReference type="InterPro" id="IPR036388">
    <property type="entry name" value="WH-like_DNA-bd_sf"/>
</dbReference>